<protein>
    <recommendedName>
        <fullName evidence="2">Macrodomain Ori protein</fullName>
    </recommendedName>
</protein>
<name>A0ABU9TR73_9GAMM</name>
<keyword evidence="4" id="KW-1185">Reference proteome</keyword>
<evidence type="ECO:0000256" key="1">
    <source>
        <dbReference type="ARBA" id="ARBA00093464"/>
    </source>
</evidence>
<accession>A0ABU9TR73</accession>
<gene>
    <name evidence="3" type="ORF">WNY58_07410</name>
</gene>
<dbReference type="Pfam" id="PF04219">
    <property type="entry name" value="DUF413"/>
    <property type="match status" value="1"/>
</dbReference>
<comment type="similarity">
    <text evidence="1">Belongs to the MaoP family.</text>
</comment>
<comment type="caution">
    <text evidence="3">The sequence shown here is derived from an EMBL/GenBank/DDBJ whole genome shotgun (WGS) entry which is preliminary data.</text>
</comment>
<evidence type="ECO:0000313" key="3">
    <source>
        <dbReference type="EMBL" id="MEM5536216.1"/>
    </source>
</evidence>
<dbReference type="InterPro" id="IPR007335">
    <property type="entry name" value="DUF413"/>
</dbReference>
<evidence type="ECO:0000256" key="2">
    <source>
        <dbReference type="ARBA" id="ARBA00093628"/>
    </source>
</evidence>
<proteinExistence type="inferred from homology"/>
<dbReference type="Proteomes" id="UP001449225">
    <property type="component" value="Unassembled WGS sequence"/>
</dbReference>
<reference evidence="3 4" key="1">
    <citation type="submission" date="2024-03" db="EMBL/GenBank/DDBJ databases">
        <title>Community enrichment and isolation of bacterial strains for fucoidan degradation.</title>
        <authorList>
            <person name="Sichert A."/>
        </authorList>
    </citation>
    <scope>NUCLEOTIDE SEQUENCE [LARGE SCALE GENOMIC DNA]</scope>
    <source>
        <strain evidence="3 4">AS76</strain>
    </source>
</reference>
<organism evidence="3 4">
    <name type="scientific">Neptuniibacter pectenicola</name>
    <dbReference type="NCBI Taxonomy" id="1806669"/>
    <lineage>
        <taxon>Bacteria</taxon>
        <taxon>Pseudomonadati</taxon>
        <taxon>Pseudomonadota</taxon>
        <taxon>Gammaproteobacteria</taxon>
        <taxon>Oceanospirillales</taxon>
        <taxon>Oceanospirillaceae</taxon>
        <taxon>Neptuniibacter</taxon>
    </lineage>
</organism>
<dbReference type="EMBL" id="JBBMRA010000005">
    <property type="protein sequence ID" value="MEM5536216.1"/>
    <property type="molecule type" value="Genomic_DNA"/>
</dbReference>
<dbReference type="RefSeq" id="WP_342854177.1">
    <property type="nucleotide sequence ID" value="NZ_JBBMRA010000005.1"/>
</dbReference>
<sequence length="113" mass="13073">MQLNDAFKSDKRFRDPKNFPYGFARSGEFTREQAQLIEIYGHAYIELASGAREPACEQEQAFMEFCNGNKDAESLHERTWKRYQDKVNRKINCYTLASISDVTDDDTSGDDDD</sequence>
<evidence type="ECO:0000313" key="4">
    <source>
        <dbReference type="Proteomes" id="UP001449225"/>
    </source>
</evidence>